<gene>
    <name evidence="1" type="ORF">JYE49_12865</name>
</gene>
<reference evidence="1" key="1">
    <citation type="submission" date="2021-01" db="EMBL/GenBank/DDBJ databases">
        <title>Complete genome sequence of Clostridiales bacterium R-7.</title>
        <authorList>
            <person name="Mahoney-Kurpe S.C."/>
            <person name="Palevich N."/>
            <person name="Koike S."/>
            <person name="Moon C.D."/>
            <person name="Attwood G.T."/>
        </authorList>
    </citation>
    <scope>NUCLEOTIDE SEQUENCE</scope>
    <source>
        <strain evidence="1">R-7</strain>
    </source>
</reference>
<dbReference type="EMBL" id="CP068393">
    <property type="protein sequence ID" value="QUC68681.1"/>
    <property type="molecule type" value="Genomic_DNA"/>
</dbReference>
<dbReference type="Proteomes" id="UP000682782">
    <property type="component" value="Chromosome"/>
</dbReference>
<organism evidence="1 2">
    <name type="scientific">Aristaeella hokkaidonensis</name>
    <dbReference type="NCBI Taxonomy" id="3046382"/>
    <lineage>
        <taxon>Bacteria</taxon>
        <taxon>Bacillati</taxon>
        <taxon>Bacillota</taxon>
        <taxon>Clostridia</taxon>
        <taxon>Eubacteriales</taxon>
        <taxon>Aristaeellaceae</taxon>
        <taxon>Aristaeella</taxon>
    </lineage>
</organism>
<sequence length="120" mass="13615">MKDSNPVVQKSKAFAIRIIRLYQHLTVEKKEFILSKQVLRSGTSIGANIRESIRAQSTADFLAKMQISLKEADETQYWLELLRETDYISGKAADSLIADCEEIIRLVAAIVKTSKENQQQ</sequence>
<proteinExistence type="predicted"/>
<evidence type="ECO:0000313" key="1">
    <source>
        <dbReference type="EMBL" id="QUC68681.1"/>
    </source>
</evidence>
<evidence type="ECO:0000313" key="2">
    <source>
        <dbReference type="Proteomes" id="UP000682782"/>
    </source>
</evidence>
<keyword evidence="2" id="KW-1185">Reference proteome</keyword>
<protein>
    <submittedName>
        <fullName evidence="1">Four helix bundle protein</fullName>
    </submittedName>
</protein>
<name>A0AC61NDC5_9FIRM</name>
<accession>A0AC61NDC5</accession>